<organism evidence="10 11">
    <name type="scientific">Schinkia azotoformans LMG 9581</name>
    <dbReference type="NCBI Taxonomy" id="1131731"/>
    <lineage>
        <taxon>Bacteria</taxon>
        <taxon>Bacillati</taxon>
        <taxon>Bacillota</taxon>
        <taxon>Bacilli</taxon>
        <taxon>Bacillales</taxon>
        <taxon>Bacillaceae</taxon>
        <taxon>Calidifontibacillus/Schinkia group</taxon>
        <taxon>Schinkia</taxon>
    </lineage>
</organism>
<evidence type="ECO:0000256" key="8">
    <source>
        <dbReference type="SAM" id="Phobius"/>
    </source>
</evidence>
<dbReference type="NCBIfam" id="NF007013">
    <property type="entry name" value="PRK09477.1"/>
    <property type="match status" value="1"/>
</dbReference>
<keyword evidence="2" id="KW-0004">4Fe-4S</keyword>
<dbReference type="PATRIC" id="fig|1131731.3.peg.2942"/>
<keyword evidence="6" id="KW-0408">Iron</keyword>
<dbReference type="PANTHER" id="PTHR30176:SF3">
    <property type="entry name" value="FERREDOXIN-TYPE PROTEIN NAPH"/>
    <property type="match status" value="1"/>
</dbReference>
<keyword evidence="1" id="KW-0813">Transport</keyword>
<comment type="caution">
    <text evidence="10">The sequence shown here is derived from an EMBL/GenBank/DDBJ whole genome shotgun (WGS) entry which is preliminary data.</text>
</comment>
<dbReference type="STRING" id="1131731.BAZO_14359"/>
<keyword evidence="8" id="KW-1133">Transmembrane helix</keyword>
<dbReference type="PROSITE" id="PS00198">
    <property type="entry name" value="4FE4S_FER_1"/>
    <property type="match status" value="1"/>
</dbReference>
<protein>
    <submittedName>
        <fullName evidence="10">Periplasmic nitrate reductase</fullName>
        <ecNumber evidence="10">1.7.99.4</ecNumber>
    </submittedName>
</protein>
<keyword evidence="7" id="KW-0411">Iron-sulfur</keyword>
<evidence type="ECO:0000256" key="4">
    <source>
        <dbReference type="ARBA" id="ARBA00022737"/>
    </source>
</evidence>
<feature type="domain" description="4Fe-4S ferredoxin-type" evidence="9">
    <location>
        <begin position="251"/>
        <end position="280"/>
    </location>
</feature>
<dbReference type="GO" id="GO:0005886">
    <property type="term" value="C:plasma membrane"/>
    <property type="evidence" value="ECO:0007669"/>
    <property type="project" value="TreeGrafter"/>
</dbReference>
<evidence type="ECO:0000259" key="9">
    <source>
        <dbReference type="PROSITE" id="PS51379"/>
    </source>
</evidence>
<dbReference type="PANTHER" id="PTHR30176">
    <property type="entry name" value="FERREDOXIN-TYPE PROTEIN NAPH"/>
    <property type="match status" value="1"/>
</dbReference>
<dbReference type="GO" id="GO:0046872">
    <property type="term" value="F:metal ion binding"/>
    <property type="evidence" value="ECO:0007669"/>
    <property type="project" value="UniProtKB-KW"/>
</dbReference>
<dbReference type="InterPro" id="IPR051684">
    <property type="entry name" value="Electron_Trans/Redox"/>
</dbReference>
<dbReference type="Proteomes" id="UP000006315">
    <property type="component" value="Unassembled WGS sequence"/>
</dbReference>
<keyword evidence="10" id="KW-0560">Oxidoreductase</keyword>
<dbReference type="InterPro" id="IPR017896">
    <property type="entry name" value="4Fe4S_Fe-S-bd"/>
</dbReference>
<dbReference type="Pfam" id="PF12801">
    <property type="entry name" value="Fer4_5"/>
    <property type="match status" value="2"/>
</dbReference>
<keyword evidence="8" id="KW-0472">Membrane</keyword>
<evidence type="ECO:0000256" key="7">
    <source>
        <dbReference type="ARBA" id="ARBA00023014"/>
    </source>
</evidence>
<dbReference type="AlphaFoldDB" id="K6DTT0"/>
<evidence type="ECO:0000256" key="3">
    <source>
        <dbReference type="ARBA" id="ARBA00022723"/>
    </source>
</evidence>
<feature type="transmembrane region" description="Helical" evidence="8">
    <location>
        <begin position="84"/>
        <end position="102"/>
    </location>
</feature>
<dbReference type="EMBL" id="AJLR01000121">
    <property type="protein sequence ID" value="EKN64201.1"/>
    <property type="molecule type" value="Genomic_DNA"/>
</dbReference>
<sequence>MDFELEDLEPIKQKKRKRKRIRKWSIARHCVQIFILLFFLSPLVLVEVEGENFFYGSLSSSQIFGIPLSDPFSALQVTLASRQIIWSYLGGALIIFLGYLLIRGRVFCSWVCPVNTLLEVTDKIRKYVDLPDKPLDRKTKMYIAIVTLVLSFVMGVPIFEIISPIGNTMRSLIFSMGMGLWFLLAIVLFDLVVSRRGWCRYLCPLGGLYQSIGKFGLFRVKFDHNRCMGCDMCRSVCLSDPDILEPSINRLEMYVSDADCTLCGKCVDNCPVEALSITIKKQDLVKLDAHREEKKKWYKGA</sequence>
<gene>
    <name evidence="10" type="primary">napH</name>
    <name evidence="10" type="ORF">BAZO_14359</name>
</gene>
<dbReference type="GO" id="GO:0051539">
    <property type="term" value="F:4 iron, 4 sulfur cluster binding"/>
    <property type="evidence" value="ECO:0007669"/>
    <property type="project" value="UniProtKB-KW"/>
</dbReference>
<proteinExistence type="predicted"/>
<evidence type="ECO:0000313" key="11">
    <source>
        <dbReference type="Proteomes" id="UP000006315"/>
    </source>
</evidence>
<dbReference type="Pfam" id="PF00037">
    <property type="entry name" value="Fer4"/>
    <property type="match status" value="1"/>
</dbReference>
<keyword evidence="8" id="KW-0812">Transmembrane</keyword>
<evidence type="ECO:0000256" key="6">
    <source>
        <dbReference type="ARBA" id="ARBA00023004"/>
    </source>
</evidence>
<dbReference type="EC" id="1.7.99.4" evidence="10"/>
<dbReference type="SUPFAM" id="SSF54862">
    <property type="entry name" value="4Fe-4S ferredoxins"/>
    <property type="match status" value="1"/>
</dbReference>
<dbReference type="NCBIfam" id="TIGR02163">
    <property type="entry name" value="napH"/>
    <property type="match status" value="1"/>
</dbReference>
<keyword evidence="11" id="KW-1185">Reference proteome</keyword>
<accession>K6DTT0</accession>
<feature type="domain" description="4Fe-4S ferredoxin-type" evidence="9">
    <location>
        <begin position="218"/>
        <end position="247"/>
    </location>
</feature>
<dbReference type="RefSeq" id="WP_003332276.1">
    <property type="nucleotide sequence ID" value="NZ_AJLR01000121.1"/>
</dbReference>
<evidence type="ECO:0000313" key="10">
    <source>
        <dbReference type="EMBL" id="EKN64201.1"/>
    </source>
</evidence>
<dbReference type="InterPro" id="IPR017900">
    <property type="entry name" value="4Fe4S_Fe_S_CS"/>
</dbReference>
<keyword evidence="3" id="KW-0479">Metal-binding</keyword>
<evidence type="ECO:0000256" key="1">
    <source>
        <dbReference type="ARBA" id="ARBA00022448"/>
    </source>
</evidence>
<dbReference type="GO" id="GO:0016491">
    <property type="term" value="F:oxidoreductase activity"/>
    <property type="evidence" value="ECO:0007669"/>
    <property type="project" value="UniProtKB-KW"/>
</dbReference>
<name>K6DTT0_SCHAZ</name>
<dbReference type="Gene3D" id="3.30.70.20">
    <property type="match status" value="1"/>
</dbReference>
<keyword evidence="4" id="KW-0677">Repeat</keyword>
<feature type="transmembrane region" description="Helical" evidence="8">
    <location>
        <begin position="26"/>
        <end position="45"/>
    </location>
</feature>
<feature type="transmembrane region" description="Helical" evidence="8">
    <location>
        <begin position="172"/>
        <end position="193"/>
    </location>
</feature>
<evidence type="ECO:0000256" key="2">
    <source>
        <dbReference type="ARBA" id="ARBA00022485"/>
    </source>
</evidence>
<keyword evidence="5" id="KW-0249">Electron transport</keyword>
<dbReference type="InterPro" id="IPR011886">
    <property type="entry name" value="NapH_MauN"/>
</dbReference>
<reference evidence="10 11" key="1">
    <citation type="journal article" date="2012" name="Front. Microbiol.">
        <title>Redundancy and modularity in membrane-associated dissimilatory nitrate reduction in Bacillus.</title>
        <authorList>
            <person name="Heylen K."/>
            <person name="Keltjens J."/>
        </authorList>
    </citation>
    <scope>NUCLEOTIDE SEQUENCE [LARGE SCALE GENOMIC DNA]</scope>
    <source>
        <strain evidence="10 11">LMG 9581</strain>
    </source>
</reference>
<dbReference type="PROSITE" id="PS51379">
    <property type="entry name" value="4FE4S_FER_2"/>
    <property type="match status" value="2"/>
</dbReference>
<evidence type="ECO:0000256" key="5">
    <source>
        <dbReference type="ARBA" id="ARBA00022982"/>
    </source>
</evidence>
<feature type="transmembrane region" description="Helical" evidence="8">
    <location>
        <begin position="142"/>
        <end position="166"/>
    </location>
</feature>